<dbReference type="EMBL" id="UYJE01001914">
    <property type="protein sequence ID" value="VDI06359.1"/>
    <property type="molecule type" value="Genomic_DNA"/>
</dbReference>
<comment type="caution">
    <text evidence="2">The sequence shown here is derived from an EMBL/GenBank/DDBJ whole genome shotgun (WGS) entry which is preliminary data.</text>
</comment>
<sequence>MAASGIAEHNEARRRQQRADRMAYIQTDYIKETLANNENRYNTQDNSYDLQVEHYRKCGSPPDEPAGHDPQSIDKKRREEARRQQLYEYSAKLNNRYSSKDYISQW</sequence>
<feature type="compositionally biased region" description="Basic and acidic residues" evidence="1">
    <location>
        <begin position="65"/>
        <end position="81"/>
    </location>
</feature>
<proteinExistence type="predicted"/>
<dbReference type="AlphaFoldDB" id="A0A8B6CJU8"/>
<evidence type="ECO:0000313" key="2">
    <source>
        <dbReference type="EMBL" id="VDI06359.1"/>
    </source>
</evidence>
<protein>
    <submittedName>
        <fullName evidence="2">Uncharacterized protein</fullName>
    </submittedName>
</protein>
<feature type="compositionally biased region" description="Basic and acidic residues" evidence="1">
    <location>
        <begin position="8"/>
        <end position="20"/>
    </location>
</feature>
<accession>A0A8B6CJU8</accession>
<feature type="region of interest" description="Disordered" evidence="1">
    <location>
        <begin position="1"/>
        <end position="20"/>
    </location>
</feature>
<reference evidence="2" key="1">
    <citation type="submission" date="2018-11" db="EMBL/GenBank/DDBJ databases">
        <authorList>
            <person name="Alioto T."/>
            <person name="Alioto T."/>
        </authorList>
    </citation>
    <scope>NUCLEOTIDE SEQUENCE</scope>
</reference>
<evidence type="ECO:0000313" key="3">
    <source>
        <dbReference type="Proteomes" id="UP000596742"/>
    </source>
</evidence>
<dbReference type="Proteomes" id="UP000596742">
    <property type="component" value="Unassembled WGS sequence"/>
</dbReference>
<name>A0A8B6CJU8_MYTGA</name>
<feature type="region of interest" description="Disordered" evidence="1">
    <location>
        <begin position="55"/>
        <end position="81"/>
    </location>
</feature>
<organism evidence="2 3">
    <name type="scientific">Mytilus galloprovincialis</name>
    <name type="common">Mediterranean mussel</name>
    <dbReference type="NCBI Taxonomy" id="29158"/>
    <lineage>
        <taxon>Eukaryota</taxon>
        <taxon>Metazoa</taxon>
        <taxon>Spiralia</taxon>
        <taxon>Lophotrochozoa</taxon>
        <taxon>Mollusca</taxon>
        <taxon>Bivalvia</taxon>
        <taxon>Autobranchia</taxon>
        <taxon>Pteriomorphia</taxon>
        <taxon>Mytilida</taxon>
        <taxon>Mytiloidea</taxon>
        <taxon>Mytilidae</taxon>
        <taxon>Mytilinae</taxon>
        <taxon>Mytilus</taxon>
    </lineage>
</organism>
<evidence type="ECO:0000256" key="1">
    <source>
        <dbReference type="SAM" id="MobiDB-lite"/>
    </source>
</evidence>
<keyword evidence="3" id="KW-1185">Reference proteome</keyword>
<dbReference type="OrthoDB" id="6285231at2759"/>
<gene>
    <name evidence="2" type="ORF">MGAL_10B091382</name>
</gene>